<dbReference type="InterPro" id="IPR030963">
    <property type="entry name" value="DHQ_synth_fam"/>
</dbReference>
<proteinExistence type="inferred from homology"/>
<comment type="caution">
    <text evidence="13">The sequence shown here is derived from an EMBL/GenBank/DDBJ whole genome shotgun (WGS) entry which is preliminary data.</text>
</comment>
<evidence type="ECO:0000256" key="3">
    <source>
        <dbReference type="ARBA" id="ARBA00022723"/>
    </source>
</evidence>
<dbReference type="NCBIfam" id="TIGR01357">
    <property type="entry name" value="aroB"/>
    <property type="match status" value="1"/>
</dbReference>
<feature type="binding site" evidence="9">
    <location>
        <begin position="108"/>
        <end position="112"/>
    </location>
    <ligand>
        <name>NAD(+)</name>
        <dbReference type="ChEBI" id="CHEBI:57540"/>
    </ligand>
</feature>
<comment type="subcellular location">
    <subcellularLocation>
        <location evidence="9">Cytoplasm</location>
    </subcellularLocation>
</comment>
<evidence type="ECO:0000256" key="1">
    <source>
        <dbReference type="ARBA" id="ARBA00001911"/>
    </source>
</evidence>
<comment type="function">
    <text evidence="9">Catalyzes the conversion of 3-deoxy-D-arabino-heptulosonate 7-phosphate (DAHP) to dehydroquinate (DHQ).</text>
</comment>
<organism evidence="13 14">
    <name type="scientific">Cuneatibacter caecimuris</name>
    <dbReference type="NCBI Taxonomy" id="1796618"/>
    <lineage>
        <taxon>Bacteria</taxon>
        <taxon>Bacillati</taxon>
        <taxon>Bacillota</taxon>
        <taxon>Clostridia</taxon>
        <taxon>Lachnospirales</taxon>
        <taxon>Lachnospiraceae</taxon>
        <taxon>Cuneatibacter</taxon>
    </lineage>
</organism>
<dbReference type="GO" id="GO:0009423">
    <property type="term" value="P:chorismate biosynthetic process"/>
    <property type="evidence" value="ECO:0007669"/>
    <property type="project" value="UniProtKB-UniRule"/>
</dbReference>
<reference evidence="13 14" key="1">
    <citation type="submission" date="2019-02" db="EMBL/GenBank/DDBJ databases">
        <title>Genomic Encyclopedia of Type Strains, Phase IV (KMG-IV): sequencing the most valuable type-strain genomes for metagenomic binning, comparative biology and taxonomic classification.</title>
        <authorList>
            <person name="Goeker M."/>
        </authorList>
    </citation>
    <scope>NUCLEOTIDE SEQUENCE [LARGE SCALE GENOMIC DNA]</scope>
    <source>
        <strain evidence="13 14">DSM 29486</strain>
    </source>
</reference>
<evidence type="ECO:0000256" key="2">
    <source>
        <dbReference type="ARBA" id="ARBA00001947"/>
    </source>
</evidence>
<feature type="domain" description="3-dehydroquinate synthase N-terminal" evidence="11">
    <location>
        <begin position="70"/>
        <end position="181"/>
    </location>
</feature>
<dbReference type="Proteomes" id="UP000292927">
    <property type="component" value="Unassembled WGS sequence"/>
</dbReference>
<dbReference type="InterPro" id="IPR056179">
    <property type="entry name" value="DHQS_C"/>
</dbReference>
<evidence type="ECO:0000256" key="5">
    <source>
        <dbReference type="ARBA" id="ARBA00022833"/>
    </source>
</evidence>
<keyword evidence="5 9" id="KW-0862">Zinc</keyword>
<keyword evidence="3 9" id="KW-0479">Metal-binding</keyword>
<evidence type="ECO:0000256" key="6">
    <source>
        <dbReference type="ARBA" id="ARBA00023027"/>
    </source>
</evidence>
<feature type="binding site" evidence="9">
    <location>
        <position position="187"/>
    </location>
    <ligand>
        <name>Zn(2+)</name>
        <dbReference type="ChEBI" id="CHEBI:29105"/>
    </ligand>
</feature>
<comment type="caution">
    <text evidence="9">Lacks conserved residue(s) required for the propagation of feature annotation.</text>
</comment>
<comment type="pathway">
    <text evidence="9">Metabolic intermediate biosynthesis; chorismate biosynthesis; chorismate from D-erythrose 4-phosphate and phosphoenolpyruvate: step 2/7.</text>
</comment>
<keyword evidence="7 9" id="KW-0456">Lyase</keyword>
<keyword evidence="8 9" id="KW-0170">Cobalt</keyword>
<dbReference type="InterPro" id="IPR016037">
    <property type="entry name" value="DHQ_synth_AroB"/>
</dbReference>
<evidence type="ECO:0000256" key="4">
    <source>
        <dbReference type="ARBA" id="ARBA00022741"/>
    </source>
</evidence>
<dbReference type="GO" id="GO:0000166">
    <property type="term" value="F:nucleotide binding"/>
    <property type="evidence" value="ECO:0007669"/>
    <property type="project" value="UniProtKB-KW"/>
</dbReference>
<feature type="binding site" evidence="9">
    <location>
        <position position="154"/>
    </location>
    <ligand>
        <name>NAD(+)</name>
        <dbReference type="ChEBI" id="CHEBI:57540"/>
    </ligand>
</feature>
<name>A0A4Q7NZU1_9FIRM</name>
<feature type="binding site" evidence="9">
    <location>
        <position position="266"/>
    </location>
    <ligand>
        <name>Zn(2+)</name>
        <dbReference type="ChEBI" id="CHEBI:29105"/>
    </ligand>
</feature>
<keyword evidence="9" id="KW-0057">Aromatic amino acid biosynthesis</keyword>
<dbReference type="OrthoDB" id="9806583at2"/>
<evidence type="ECO:0000256" key="8">
    <source>
        <dbReference type="ARBA" id="ARBA00023285"/>
    </source>
</evidence>
<feature type="domain" description="3-dehydroquinate synthase C-terminal" evidence="12">
    <location>
        <begin position="184"/>
        <end position="327"/>
    </location>
</feature>
<dbReference type="Pfam" id="PF01761">
    <property type="entry name" value="DHQ_synthase"/>
    <property type="match status" value="1"/>
</dbReference>
<evidence type="ECO:0000256" key="10">
    <source>
        <dbReference type="NCBIfam" id="TIGR01357"/>
    </source>
</evidence>
<dbReference type="PANTHER" id="PTHR43622">
    <property type="entry name" value="3-DEHYDROQUINATE SYNTHASE"/>
    <property type="match status" value="1"/>
</dbReference>
<keyword evidence="6 9" id="KW-0520">NAD</keyword>
<evidence type="ECO:0000256" key="7">
    <source>
        <dbReference type="ARBA" id="ARBA00023239"/>
    </source>
</evidence>
<comment type="cofactor">
    <cofactor evidence="9">
        <name>Co(2+)</name>
        <dbReference type="ChEBI" id="CHEBI:48828"/>
    </cofactor>
    <cofactor evidence="9">
        <name>Zn(2+)</name>
        <dbReference type="ChEBI" id="CHEBI:29105"/>
    </cofactor>
    <text evidence="9">Binds 1 divalent metal cation per subunit. Can use either Co(2+) or Zn(2+).</text>
</comment>
<keyword evidence="14" id="KW-1185">Reference proteome</keyword>
<keyword evidence="4 9" id="KW-0547">Nucleotide-binding</keyword>
<evidence type="ECO:0000313" key="13">
    <source>
        <dbReference type="EMBL" id="RZS92925.1"/>
    </source>
</evidence>
<dbReference type="HAMAP" id="MF_00110">
    <property type="entry name" value="DHQ_synthase"/>
    <property type="match status" value="1"/>
</dbReference>
<dbReference type="GO" id="GO:0003856">
    <property type="term" value="F:3-dehydroquinate synthase activity"/>
    <property type="evidence" value="ECO:0007669"/>
    <property type="project" value="UniProtKB-UniRule"/>
</dbReference>
<dbReference type="Pfam" id="PF24621">
    <property type="entry name" value="DHQS_C"/>
    <property type="match status" value="1"/>
</dbReference>
<evidence type="ECO:0000256" key="9">
    <source>
        <dbReference type="HAMAP-Rule" id="MF_00110"/>
    </source>
</evidence>
<dbReference type="Gene3D" id="3.40.50.1970">
    <property type="match status" value="1"/>
</dbReference>
<dbReference type="UniPathway" id="UPA00053">
    <property type="reaction ID" value="UER00085"/>
</dbReference>
<feature type="binding site" evidence="9">
    <location>
        <begin position="132"/>
        <end position="133"/>
    </location>
    <ligand>
        <name>NAD(+)</name>
        <dbReference type="ChEBI" id="CHEBI:57540"/>
    </ligand>
</feature>
<dbReference type="EC" id="4.2.3.4" evidence="9 10"/>
<dbReference type="Gene3D" id="1.20.1090.10">
    <property type="entry name" value="Dehydroquinate synthase-like - alpha domain"/>
    <property type="match status" value="1"/>
</dbReference>
<dbReference type="SUPFAM" id="SSF56796">
    <property type="entry name" value="Dehydroquinate synthase-like"/>
    <property type="match status" value="1"/>
</dbReference>
<gene>
    <name evidence="9" type="primary">aroB</name>
    <name evidence="13" type="ORF">EV209_2670</name>
</gene>
<dbReference type="InterPro" id="IPR050071">
    <property type="entry name" value="Dehydroquinate_synthase"/>
</dbReference>
<keyword evidence="9" id="KW-0963">Cytoplasm</keyword>
<dbReference type="InterPro" id="IPR030960">
    <property type="entry name" value="DHQS/DOIS_N"/>
</dbReference>
<dbReference type="EMBL" id="SGXF01000006">
    <property type="protein sequence ID" value="RZS92925.1"/>
    <property type="molecule type" value="Genomic_DNA"/>
</dbReference>
<evidence type="ECO:0000259" key="12">
    <source>
        <dbReference type="Pfam" id="PF24621"/>
    </source>
</evidence>
<dbReference type="AlphaFoldDB" id="A0A4Q7NZU1"/>
<comment type="catalytic activity">
    <reaction evidence="9">
        <text>7-phospho-2-dehydro-3-deoxy-D-arabino-heptonate = 3-dehydroquinate + phosphate</text>
        <dbReference type="Rhea" id="RHEA:21968"/>
        <dbReference type="ChEBI" id="CHEBI:32364"/>
        <dbReference type="ChEBI" id="CHEBI:43474"/>
        <dbReference type="ChEBI" id="CHEBI:58394"/>
        <dbReference type="EC" id="4.2.3.4"/>
    </reaction>
</comment>
<feature type="binding site" evidence="9">
    <location>
        <position position="250"/>
    </location>
    <ligand>
        <name>Zn(2+)</name>
        <dbReference type="ChEBI" id="CHEBI:29105"/>
    </ligand>
</feature>
<accession>A0A4Q7NZU1</accession>
<evidence type="ECO:0000259" key="11">
    <source>
        <dbReference type="Pfam" id="PF01761"/>
    </source>
</evidence>
<dbReference type="GO" id="GO:0046872">
    <property type="term" value="F:metal ion binding"/>
    <property type="evidence" value="ECO:0007669"/>
    <property type="project" value="UniProtKB-KW"/>
</dbReference>
<keyword evidence="9" id="KW-0028">Amino-acid biosynthesis</keyword>
<dbReference type="PIRSF" id="PIRSF001455">
    <property type="entry name" value="DHQ_synth"/>
    <property type="match status" value="1"/>
</dbReference>
<comment type="cofactor">
    <cofactor evidence="1 9">
        <name>NAD(+)</name>
        <dbReference type="ChEBI" id="CHEBI:57540"/>
    </cofactor>
</comment>
<dbReference type="RefSeq" id="WP_130435927.1">
    <property type="nucleotide sequence ID" value="NZ_SGXF01000006.1"/>
</dbReference>
<dbReference type="GO" id="GO:0009073">
    <property type="term" value="P:aromatic amino acid family biosynthetic process"/>
    <property type="evidence" value="ECO:0007669"/>
    <property type="project" value="UniProtKB-KW"/>
</dbReference>
<dbReference type="PANTHER" id="PTHR43622:SF1">
    <property type="entry name" value="3-DEHYDROQUINATE SYNTHASE"/>
    <property type="match status" value="1"/>
</dbReference>
<comment type="cofactor">
    <cofactor evidence="2">
        <name>Zn(2+)</name>
        <dbReference type="ChEBI" id="CHEBI:29105"/>
    </cofactor>
</comment>
<comment type="similarity">
    <text evidence="9">Belongs to the sugar phosphate cyclases superfamily. Dehydroquinate synthase family.</text>
</comment>
<evidence type="ECO:0000313" key="14">
    <source>
        <dbReference type="Proteomes" id="UP000292927"/>
    </source>
</evidence>
<protein>
    <recommendedName>
        <fullName evidence="9 10">3-dehydroquinate synthase</fullName>
        <shortName evidence="9">DHQS</shortName>
        <ecNumber evidence="9 10">4.2.3.4</ecNumber>
    </recommendedName>
</protein>
<dbReference type="FunFam" id="3.40.50.1970:FF:000007">
    <property type="entry name" value="Pentafunctional AROM polypeptide"/>
    <property type="match status" value="1"/>
</dbReference>
<dbReference type="GO" id="GO:0008652">
    <property type="term" value="P:amino acid biosynthetic process"/>
    <property type="evidence" value="ECO:0007669"/>
    <property type="project" value="UniProtKB-KW"/>
</dbReference>
<sequence>MSQTITVRQNGQPIYNILLRDSFDEMGEAIAFLSPEKKRICIVTDSNVAEFHLSQMEKLLTPICSRLISFIFPAGEAQKNLDTVRRLYTALIEAGFDRGDLLVALGGGVVGDLTGFAAATYLRGISFIQVPTTLLSQVDSSIGGKTGVDFDSYKNMVGAFKQPSLVYMNLSSLNTLPEREYLSGMGEIVKHGMIKDADYYHWLRQNTDKILNRDYDILEEMIAVSCRIKKDVVEKDPTEQGERALLNFGHTLGHAVEKLCGFSLLHGECVAAGCMAALYLSGIKGNIASQELNNCRALLELLKLPVTFPADLDPEDVIQATKHDKKMFAGVIRFILLNRIGSAYIDNSVTDEDMRNALQYMGLENK</sequence>
<dbReference type="CDD" id="cd08195">
    <property type="entry name" value="DHQS"/>
    <property type="match status" value="1"/>
</dbReference>
<feature type="binding site" evidence="9">
    <location>
        <position position="145"/>
    </location>
    <ligand>
        <name>NAD(+)</name>
        <dbReference type="ChEBI" id="CHEBI:57540"/>
    </ligand>
</feature>
<dbReference type="GO" id="GO:0005737">
    <property type="term" value="C:cytoplasm"/>
    <property type="evidence" value="ECO:0007669"/>
    <property type="project" value="UniProtKB-SubCell"/>
</dbReference>